<evidence type="ECO:0000313" key="7">
    <source>
        <dbReference type="Proteomes" id="UP001056873"/>
    </source>
</evidence>
<dbReference type="Gene3D" id="1.10.10.10">
    <property type="entry name" value="Winged helix-like DNA-binding domain superfamily/Winged helix DNA-binding domain"/>
    <property type="match status" value="1"/>
</dbReference>
<dbReference type="InterPro" id="IPR050950">
    <property type="entry name" value="HTH-type_LysR_regulators"/>
</dbReference>
<sequence>MQNLLHWRLLVAVADSGKITQAAAQCGMTQSGASQAIVQLESALNTPLLVRLPHSVALTQSGERIVSHARAMLAELQAIRHYALQANGAQSGKIRLASFPSAFSALLPPLLRKFRRLYPAIELIPLEGTDREVENWLALETADVGIVLNPAPERPCLPLGQDAWLAVAASHHPLARGRRAVDFAEWVKQPFVLATGGCDLNAQSLAQQAGLTLSDVRASVSDWQTAQTLVREGVGVALMPASTIAADAVGLCSLPLTVPIYRHFALVCSFAAAGALPVQTLLSYLHEQLPQPVSS</sequence>
<dbReference type="EMBL" id="CP074347">
    <property type="protein sequence ID" value="USV02511.1"/>
    <property type="molecule type" value="Genomic_DNA"/>
</dbReference>
<keyword evidence="2" id="KW-0805">Transcription regulation</keyword>
<dbReference type="InterPro" id="IPR000847">
    <property type="entry name" value="LysR_HTH_N"/>
</dbReference>
<proteinExistence type="inferred from homology"/>
<dbReference type="Pfam" id="PF00126">
    <property type="entry name" value="HTH_1"/>
    <property type="match status" value="1"/>
</dbReference>
<organism evidence="6 7">
    <name type="scientific">Serratia entomophila</name>
    <dbReference type="NCBI Taxonomy" id="42906"/>
    <lineage>
        <taxon>Bacteria</taxon>
        <taxon>Pseudomonadati</taxon>
        <taxon>Pseudomonadota</taxon>
        <taxon>Gammaproteobacteria</taxon>
        <taxon>Enterobacterales</taxon>
        <taxon>Yersiniaceae</taxon>
        <taxon>Serratia</taxon>
    </lineage>
</organism>
<dbReference type="InterPro" id="IPR036388">
    <property type="entry name" value="WH-like_DNA-bd_sf"/>
</dbReference>
<dbReference type="PROSITE" id="PS50931">
    <property type="entry name" value="HTH_LYSR"/>
    <property type="match status" value="1"/>
</dbReference>
<name>A0ABY5CYH5_9GAMM</name>
<dbReference type="Proteomes" id="UP001056873">
    <property type="component" value="Chromosome"/>
</dbReference>
<dbReference type="PANTHER" id="PTHR30419">
    <property type="entry name" value="HTH-TYPE TRANSCRIPTIONAL REGULATOR YBHD"/>
    <property type="match status" value="1"/>
</dbReference>
<dbReference type="InterPro" id="IPR005119">
    <property type="entry name" value="LysR_subst-bd"/>
</dbReference>
<keyword evidence="7" id="KW-1185">Reference proteome</keyword>
<evidence type="ECO:0000256" key="4">
    <source>
        <dbReference type="ARBA" id="ARBA00023163"/>
    </source>
</evidence>
<dbReference type="Gene3D" id="3.40.190.290">
    <property type="match status" value="1"/>
</dbReference>
<dbReference type="SUPFAM" id="SSF46785">
    <property type="entry name" value="Winged helix' DNA-binding domain"/>
    <property type="match status" value="1"/>
</dbReference>
<dbReference type="SUPFAM" id="SSF53850">
    <property type="entry name" value="Periplasmic binding protein-like II"/>
    <property type="match status" value="1"/>
</dbReference>
<keyword evidence="4" id="KW-0804">Transcription</keyword>
<dbReference type="RefSeq" id="WP_252961689.1">
    <property type="nucleotide sequence ID" value="NZ_CAMIPH010000004.1"/>
</dbReference>
<evidence type="ECO:0000313" key="6">
    <source>
        <dbReference type="EMBL" id="USV02511.1"/>
    </source>
</evidence>
<comment type="similarity">
    <text evidence="1">Belongs to the LysR transcriptional regulatory family.</text>
</comment>
<evidence type="ECO:0000256" key="2">
    <source>
        <dbReference type="ARBA" id="ARBA00023015"/>
    </source>
</evidence>
<dbReference type="InterPro" id="IPR036390">
    <property type="entry name" value="WH_DNA-bd_sf"/>
</dbReference>
<accession>A0ABY5CYH5</accession>
<gene>
    <name evidence="6" type="ORF">KFQ06_08375</name>
</gene>
<reference evidence="6" key="1">
    <citation type="journal article" date="2022" name="BMC Genomics">
        <title>Genome sequence of the entomopathogenic Serratia entomophila isolate 626 and characterisation of the species specific itaconate degradation pathway.</title>
        <authorList>
            <person name="Vaughan A.L."/>
            <person name="Altermann E."/>
            <person name="Glare T.R."/>
            <person name="Hurst M.R.H."/>
        </authorList>
    </citation>
    <scope>NUCLEOTIDE SEQUENCE</scope>
    <source>
        <strain evidence="6">626</strain>
    </source>
</reference>
<keyword evidence="3" id="KW-0238">DNA-binding</keyword>
<feature type="domain" description="HTH lysR-type" evidence="5">
    <location>
        <begin position="1"/>
        <end position="59"/>
    </location>
</feature>
<dbReference type="CDD" id="cd05466">
    <property type="entry name" value="PBP2_LTTR_substrate"/>
    <property type="match status" value="1"/>
</dbReference>
<evidence type="ECO:0000259" key="5">
    <source>
        <dbReference type="PROSITE" id="PS50931"/>
    </source>
</evidence>
<protein>
    <submittedName>
        <fullName evidence="6">LysR family transcriptional regulator</fullName>
    </submittedName>
</protein>
<evidence type="ECO:0000256" key="1">
    <source>
        <dbReference type="ARBA" id="ARBA00009437"/>
    </source>
</evidence>
<evidence type="ECO:0000256" key="3">
    <source>
        <dbReference type="ARBA" id="ARBA00023125"/>
    </source>
</evidence>
<dbReference type="Pfam" id="PF03466">
    <property type="entry name" value="LysR_substrate"/>
    <property type="match status" value="1"/>
</dbReference>